<evidence type="ECO:0000256" key="1">
    <source>
        <dbReference type="SAM" id="MobiDB-lite"/>
    </source>
</evidence>
<gene>
    <name evidence="2" type="ORF">DSPE1174_LOCUS18926</name>
</gene>
<feature type="compositionally biased region" description="Low complexity" evidence="1">
    <location>
        <begin position="68"/>
        <end position="79"/>
    </location>
</feature>
<reference evidence="2" key="1">
    <citation type="submission" date="2021-01" db="EMBL/GenBank/DDBJ databases">
        <authorList>
            <person name="Corre E."/>
            <person name="Pelletier E."/>
            <person name="Niang G."/>
            <person name="Scheremetjew M."/>
            <person name="Finn R."/>
            <person name="Kale V."/>
            <person name="Holt S."/>
            <person name="Cochrane G."/>
            <person name="Meng A."/>
            <person name="Brown T."/>
            <person name="Cohen L."/>
        </authorList>
    </citation>
    <scope>NUCLEOTIDE SEQUENCE</scope>
    <source>
        <strain evidence="2">CCMP1381</strain>
    </source>
</reference>
<feature type="compositionally biased region" description="Polar residues" evidence="1">
    <location>
        <begin position="28"/>
        <end position="58"/>
    </location>
</feature>
<feature type="region of interest" description="Disordered" evidence="1">
    <location>
        <begin position="1"/>
        <end position="115"/>
    </location>
</feature>
<protein>
    <submittedName>
        <fullName evidence="2">Uncharacterized protein</fullName>
    </submittedName>
</protein>
<feature type="compositionally biased region" description="Low complexity" evidence="1">
    <location>
        <begin position="1"/>
        <end position="12"/>
    </location>
</feature>
<dbReference type="AlphaFoldDB" id="A0A7S2GB26"/>
<sequence length="178" mass="19356">MTSRLSSLLARSDAPESHMHSPAASHTPGDSMTSSHRFGDSSTSPGPGTYAARSSTYGKNKGRKMKSRSSSLPRLRFPSAVRSSTRQQKKNENPTPGPGSFYTDSSSAKINNRKGNFRSTLGATFRKVFHKKDHAEGSGRPAFYEALSDPHDNGMTLNGMHIGQQYNEKETALSDVSF</sequence>
<evidence type="ECO:0000313" key="2">
    <source>
        <dbReference type="EMBL" id="CAD9442825.1"/>
    </source>
</evidence>
<accession>A0A7S2GB26</accession>
<proteinExistence type="predicted"/>
<dbReference type="EMBL" id="HBGS01036554">
    <property type="protein sequence ID" value="CAD9442825.1"/>
    <property type="molecule type" value="Transcribed_RNA"/>
</dbReference>
<name>A0A7S2GB26_9STRA</name>
<organism evidence="2">
    <name type="scientific">Octactis speculum</name>
    <dbReference type="NCBI Taxonomy" id="3111310"/>
    <lineage>
        <taxon>Eukaryota</taxon>
        <taxon>Sar</taxon>
        <taxon>Stramenopiles</taxon>
        <taxon>Ochrophyta</taxon>
        <taxon>Dictyochophyceae</taxon>
        <taxon>Dictyochales</taxon>
        <taxon>Dictyochaceae</taxon>
        <taxon>Octactis</taxon>
    </lineage>
</organism>